<evidence type="ECO:0000259" key="2">
    <source>
        <dbReference type="Pfam" id="PF02225"/>
    </source>
</evidence>
<sequence>MAFVLIARGNCSFEGKVRAAQRAGFDAALVHDDEDKASLYSSEFLPLPLSPSPLLCCSAVSAVSVHLDTR</sequence>
<evidence type="ECO:0000313" key="3">
    <source>
        <dbReference type="EnsemblPlants" id="AET2Gv20120100.2"/>
    </source>
</evidence>
<feature type="domain" description="PA" evidence="2">
    <location>
        <begin position="3"/>
        <end position="39"/>
    </location>
</feature>
<organism evidence="3 4">
    <name type="scientific">Aegilops tauschii subsp. strangulata</name>
    <name type="common">Goatgrass</name>
    <dbReference type="NCBI Taxonomy" id="200361"/>
    <lineage>
        <taxon>Eukaryota</taxon>
        <taxon>Viridiplantae</taxon>
        <taxon>Streptophyta</taxon>
        <taxon>Embryophyta</taxon>
        <taxon>Tracheophyta</taxon>
        <taxon>Spermatophyta</taxon>
        <taxon>Magnoliopsida</taxon>
        <taxon>Liliopsida</taxon>
        <taxon>Poales</taxon>
        <taxon>Poaceae</taxon>
        <taxon>BOP clade</taxon>
        <taxon>Pooideae</taxon>
        <taxon>Triticodae</taxon>
        <taxon>Triticeae</taxon>
        <taxon>Triticinae</taxon>
        <taxon>Aegilops</taxon>
    </lineage>
</organism>
<keyword evidence="4" id="KW-1185">Reference proteome</keyword>
<dbReference type="Proteomes" id="UP000015105">
    <property type="component" value="Chromosome 2D"/>
</dbReference>
<dbReference type="Gene3D" id="3.50.30.30">
    <property type="match status" value="1"/>
</dbReference>
<reference evidence="3" key="4">
    <citation type="submission" date="2019-03" db="UniProtKB">
        <authorList>
            <consortium name="EnsemblPlants"/>
        </authorList>
    </citation>
    <scope>IDENTIFICATION</scope>
</reference>
<dbReference type="SUPFAM" id="SSF52025">
    <property type="entry name" value="PA domain"/>
    <property type="match status" value="1"/>
</dbReference>
<dbReference type="InterPro" id="IPR046450">
    <property type="entry name" value="PA_dom_sf"/>
</dbReference>
<dbReference type="EnsemblPlants" id="AET2Gv20120100.2">
    <property type="protein sequence ID" value="AET2Gv20120100.2"/>
    <property type="gene ID" value="AET2Gv20120100"/>
</dbReference>
<keyword evidence="1" id="KW-0325">Glycoprotein</keyword>
<reference evidence="4" key="1">
    <citation type="journal article" date="2014" name="Science">
        <title>Ancient hybridizations among the ancestral genomes of bread wheat.</title>
        <authorList>
            <consortium name="International Wheat Genome Sequencing Consortium,"/>
            <person name="Marcussen T."/>
            <person name="Sandve S.R."/>
            <person name="Heier L."/>
            <person name="Spannagl M."/>
            <person name="Pfeifer M."/>
            <person name="Jakobsen K.S."/>
            <person name="Wulff B.B."/>
            <person name="Steuernagel B."/>
            <person name="Mayer K.F."/>
            <person name="Olsen O.A."/>
        </authorList>
    </citation>
    <scope>NUCLEOTIDE SEQUENCE [LARGE SCALE GENOMIC DNA]</scope>
    <source>
        <strain evidence="4">cv. AL8/78</strain>
    </source>
</reference>
<dbReference type="AlphaFoldDB" id="A0A453AFQ7"/>
<proteinExistence type="predicted"/>
<reference evidence="3" key="5">
    <citation type="journal article" date="2021" name="G3 (Bethesda)">
        <title>Aegilops tauschii genome assembly Aet v5.0 features greater sequence contiguity and improved annotation.</title>
        <authorList>
            <person name="Wang L."/>
            <person name="Zhu T."/>
            <person name="Rodriguez J.C."/>
            <person name="Deal K.R."/>
            <person name="Dubcovsky J."/>
            <person name="McGuire P.E."/>
            <person name="Lux T."/>
            <person name="Spannagl M."/>
            <person name="Mayer K.F.X."/>
            <person name="Baldrich P."/>
            <person name="Meyers B.C."/>
            <person name="Huo N."/>
            <person name="Gu Y.Q."/>
            <person name="Zhou H."/>
            <person name="Devos K.M."/>
            <person name="Bennetzen J.L."/>
            <person name="Unver T."/>
            <person name="Budak H."/>
            <person name="Gulick P.J."/>
            <person name="Galiba G."/>
            <person name="Kalapos B."/>
            <person name="Nelson D.R."/>
            <person name="Li P."/>
            <person name="You F.M."/>
            <person name="Luo M.C."/>
            <person name="Dvorak J."/>
        </authorList>
    </citation>
    <scope>NUCLEOTIDE SEQUENCE [LARGE SCALE GENOMIC DNA]</scope>
    <source>
        <strain evidence="3">cv. AL8/78</strain>
    </source>
</reference>
<dbReference type="Gramene" id="AET2Gv20120100.2">
    <property type="protein sequence ID" value="AET2Gv20120100.2"/>
    <property type="gene ID" value="AET2Gv20120100"/>
</dbReference>
<reference evidence="3" key="3">
    <citation type="journal article" date="2017" name="Nature">
        <title>Genome sequence of the progenitor of the wheat D genome Aegilops tauschii.</title>
        <authorList>
            <person name="Luo M.C."/>
            <person name="Gu Y.Q."/>
            <person name="Puiu D."/>
            <person name="Wang H."/>
            <person name="Twardziok S.O."/>
            <person name="Deal K.R."/>
            <person name="Huo N."/>
            <person name="Zhu T."/>
            <person name="Wang L."/>
            <person name="Wang Y."/>
            <person name="McGuire P.E."/>
            <person name="Liu S."/>
            <person name="Long H."/>
            <person name="Ramasamy R.K."/>
            <person name="Rodriguez J.C."/>
            <person name="Van S.L."/>
            <person name="Yuan L."/>
            <person name="Wang Z."/>
            <person name="Xia Z."/>
            <person name="Xiao L."/>
            <person name="Anderson O.D."/>
            <person name="Ouyang S."/>
            <person name="Liang Y."/>
            <person name="Zimin A.V."/>
            <person name="Pertea G."/>
            <person name="Qi P."/>
            <person name="Bennetzen J.L."/>
            <person name="Dai X."/>
            <person name="Dawson M.W."/>
            <person name="Muller H.G."/>
            <person name="Kugler K."/>
            <person name="Rivarola-Duarte L."/>
            <person name="Spannagl M."/>
            <person name="Mayer K.F.X."/>
            <person name="Lu F.H."/>
            <person name="Bevan M.W."/>
            <person name="Leroy P."/>
            <person name="Li P."/>
            <person name="You F.M."/>
            <person name="Sun Q."/>
            <person name="Liu Z."/>
            <person name="Lyons E."/>
            <person name="Wicker T."/>
            <person name="Salzberg S.L."/>
            <person name="Devos K.M."/>
            <person name="Dvorak J."/>
        </authorList>
    </citation>
    <scope>NUCLEOTIDE SEQUENCE [LARGE SCALE GENOMIC DNA]</scope>
    <source>
        <strain evidence="3">cv. AL8/78</strain>
    </source>
</reference>
<reference evidence="4" key="2">
    <citation type="journal article" date="2017" name="Nat. Plants">
        <title>The Aegilops tauschii genome reveals multiple impacts of transposons.</title>
        <authorList>
            <person name="Zhao G."/>
            <person name="Zou C."/>
            <person name="Li K."/>
            <person name="Wang K."/>
            <person name="Li T."/>
            <person name="Gao L."/>
            <person name="Zhang X."/>
            <person name="Wang H."/>
            <person name="Yang Z."/>
            <person name="Liu X."/>
            <person name="Jiang W."/>
            <person name="Mao L."/>
            <person name="Kong X."/>
            <person name="Jiao Y."/>
            <person name="Jia J."/>
        </authorList>
    </citation>
    <scope>NUCLEOTIDE SEQUENCE [LARGE SCALE GENOMIC DNA]</scope>
    <source>
        <strain evidence="4">cv. AL8/78</strain>
    </source>
</reference>
<dbReference type="InterPro" id="IPR003137">
    <property type="entry name" value="PA_domain"/>
</dbReference>
<name>A0A453AFQ7_AEGTS</name>
<accession>A0A453AFQ7</accession>
<evidence type="ECO:0000313" key="4">
    <source>
        <dbReference type="Proteomes" id="UP000015105"/>
    </source>
</evidence>
<protein>
    <recommendedName>
        <fullName evidence="2">PA domain-containing protein</fullName>
    </recommendedName>
</protein>
<dbReference type="Pfam" id="PF02225">
    <property type="entry name" value="PA"/>
    <property type="match status" value="1"/>
</dbReference>
<evidence type="ECO:0000256" key="1">
    <source>
        <dbReference type="ARBA" id="ARBA00023180"/>
    </source>
</evidence>